<sequence>MIIVSNTSPISNLAAIGQLNLLQKLYGNIMIPIMVYQEIIASGQTDPATLAIQNLDWIKIYPTTNETLLKQLQIILDPGEASAITLAVEFNADRLIIDERKGRNEAKKQGLKITGILGIILAAKEKGFIDLVQPLLDDLMVNGFWLNKSLYHEVLVLANEKNT</sequence>
<dbReference type="Pfam" id="PF11848">
    <property type="entry name" value="DUF3368"/>
    <property type="match status" value="1"/>
</dbReference>
<reference evidence="1 2" key="1">
    <citation type="submission" date="2020-04" db="EMBL/GenBank/DDBJ databases">
        <title>Genome-Wide Identification of 5-Methylcytosine Sites in Bacterial Genomes By High-Throughput Sequencing of MspJI Restriction Fragments.</title>
        <authorList>
            <person name="Wu V."/>
        </authorList>
    </citation>
    <scope>NUCLEOTIDE SEQUENCE [LARGE SCALE GENOMIC DNA]</scope>
    <source>
        <strain evidence="1 2">CCAP 1403/13f</strain>
    </source>
</reference>
<accession>A0A6H2BU06</accession>
<dbReference type="AlphaFoldDB" id="A0A6H2BU06"/>
<protein>
    <submittedName>
        <fullName evidence="1">DUF3368 domain-containing protein</fullName>
    </submittedName>
</protein>
<reference evidence="1 2" key="2">
    <citation type="submission" date="2020-04" db="EMBL/GenBank/DDBJ databases">
        <authorList>
            <person name="Fomenkov A."/>
            <person name="Anton B.P."/>
            <person name="Roberts R.J."/>
        </authorList>
    </citation>
    <scope>NUCLEOTIDE SEQUENCE [LARGE SCALE GENOMIC DNA]</scope>
    <source>
        <strain evidence="1 2">CCAP 1403/13f</strain>
    </source>
</reference>
<name>A0A6H2BU06_DOLFA</name>
<evidence type="ECO:0000313" key="1">
    <source>
        <dbReference type="EMBL" id="QJB43072.1"/>
    </source>
</evidence>
<dbReference type="KEGG" id="dfs:HGD76_01295"/>
<dbReference type="PANTHER" id="PTHR39550:SF1">
    <property type="entry name" value="SLL0658 PROTEIN"/>
    <property type="match status" value="1"/>
</dbReference>
<dbReference type="InterPro" id="IPR021799">
    <property type="entry name" value="PIN-like_prokaryotic"/>
</dbReference>
<dbReference type="EMBL" id="CP051206">
    <property type="protein sequence ID" value="QJB43072.1"/>
    <property type="molecule type" value="Genomic_DNA"/>
</dbReference>
<evidence type="ECO:0000313" key="2">
    <source>
        <dbReference type="Proteomes" id="UP000502433"/>
    </source>
</evidence>
<gene>
    <name evidence="1" type="ORF">HGD76_01295</name>
</gene>
<dbReference type="Proteomes" id="UP000502433">
    <property type="component" value="Chromosome"/>
</dbReference>
<organism evidence="1 2">
    <name type="scientific">Dolichospermum flos-aquae CCAP 1403/13F</name>
    <dbReference type="NCBI Taxonomy" id="315271"/>
    <lineage>
        <taxon>Bacteria</taxon>
        <taxon>Bacillati</taxon>
        <taxon>Cyanobacteriota</taxon>
        <taxon>Cyanophyceae</taxon>
        <taxon>Nostocales</taxon>
        <taxon>Aphanizomenonaceae</taxon>
        <taxon>Dolichospermum</taxon>
    </lineage>
</organism>
<proteinExistence type="predicted"/>
<dbReference type="PANTHER" id="PTHR39550">
    <property type="entry name" value="SLL0658 PROTEIN"/>
    <property type="match status" value="1"/>
</dbReference>
<dbReference type="RefSeq" id="WP_168632207.1">
    <property type="nucleotide sequence ID" value="NZ_CP051206.1"/>
</dbReference>